<feature type="region of interest" description="Disordered" evidence="1">
    <location>
        <begin position="148"/>
        <end position="194"/>
    </location>
</feature>
<organism evidence="2 4">
    <name type="scientific">Saliniramus fredricksonii</name>
    <dbReference type="NCBI Taxonomy" id="1653334"/>
    <lineage>
        <taxon>Bacteria</taxon>
        <taxon>Pseudomonadati</taxon>
        <taxon>Pseudomonadota</taxon>
        <taxon>Alphaproteobacteria</taxon>
        <taxon>Hyphomicrobiales</taxon>
        <taxon>Salinarimonadaceae</taxon>
        <taxon>Saliniramus</taxon>
    </lineage>
</organism>
<protein>
    <submittedName>
        <fullName evidence="2">Uncharacterized protein</fullName>
    </submittedName>
</protein>
<dbReference type="STRING" id="1653334.GA0071312_2766"/>
<proteinExistence type="predicted"/>
<accession>A0A0P8BNT3</accession>
<dbReference type="EMBL" id="FMBM01000002">
    <property type="protein sequence ID" value="SCC81803.1"/>
    <property type="molecule type" value="Genomic_DNA"/>
</dbReference>
<feature type="compositionally biased region" description="Low complexity" evidence="1">
    <location>
        <begin position="57"/>
        <end position="73"/>
    </location>
</feature>
<dbReference type="EMBL" id="LJSX01000009">
    <property type="protein sequence ID" value="KPQ11272.1"/>
    <property type="molecule type" value="Genomic_DNA"/>
</dbReference>
<dbReference type="Proteomes" id="UP000182800">
    <property type="component" value="Unassembled WGS sequence"/>
</dbReference>
<feature type="region of interest" description="Disordered" evidence="1">
    <location>
        <begin position="242"/>
        <end position="262"/>
    </location>
</feature>
<dbReference type="RefSeq" id="WP_131817814.1">
    <property type="nucleotide sequence ID" value="NZ_FMBM01000002.1"/>
</dbReference>
<dbReference type="AlphaFoldDB" id="A0A0P8BNT3"/>
<evidence type="ECO:0000256" key="1">
    <source>
        <dbReference type="SAM" id="MobiDB-lite"/>
    </source>
</evidence>
<feature type="region of interest" description="Disordered" evidence="1">
    <location>
        <begin position="1"/>
        <end position="73"/>
    </location>
</feature>
<feature type="compositionally biased region" description="Polar residues" evidence="1">
    <location>
        <begin position="179"/>
        <end position="191"/>
    </location>
</feature>
<evidence type="ECO:0000313" key="2">
    <source>
        <dbReference type="EMBL" id="KPQ11272.1"/>
    </source>
</evidence>
<evidence type="ECO:0000313" key="5">
    <source>
        <dbReference type="Proteomes" id="UP000182800"/>
    </source>
</evidence>
<evidence type="ECO:0000313" key="4">
    <source>
        <dbReference type="Proteomes" id="UP000050497"/>
    </source>
</evidence>
<name>A0A0P8BNT3_9HYPH</name>
<reference evidence="2 4" key="1">
    <citation type="submission" date="2015-09" db="EMBL/GenBank/DDBJ databases">
        <title>Identification and resolution of microdiversity through metagenomic sequencing of parallel consortia.</title>
        <authorList>
            <person name="Nelson W.C."/>
            <person name="Romine M.F."/>
            <person name="Lindemann S.R."/>
        </authorList>
    </citation>
    <scope>NUCLEOTIDE SEQUENCE [LARGE SCALE GENOMIC DNA]</scope>
    <source>
        <strain evidence="2">HL-109</strain>
    </source>
</reference>
<keyword evidence="5" id="KW-1185">Reference proteome</keyword>
<comment type="caution">
    <text evidence="2">The sequence shown here is derived from an EMBL/GenBank/DDBJ whole genome shotgun (WGS) entry which is preliminary data.</text>
</comment>
<evidence type="ECO:0000313" key="3">
    <source>
        <dbReference type="EMBL" id="SCC81803.1"/>
    </source>
</evidence>
<sequence length="355" mass="37834">MSVLMSMSFQPRNEMATQPSAAERASNGSRNLTGGAAEQAGTSPNVWRDPAFTQAMQASGAGAPSAQTTAPSATTIPGPLVGNASASSGATIGALANDLARTFAEAPAPDSARQMSMLHSLSRHVANEEARTYTPAPARSDYVLDAESGQADDGSLPGSENPDSLTDGASAQADAPTRQARTATGPTTQETIPHLDPAHRAIFAADGHLTPHANPNLIDVFQHAVEKNNDWSRIRMSAPPDRADFGSFGEPGATDRGPVTPETEGVVRDHLQQEHDIDLQSLPVRNMMIDDLFDTNEQLVLMNDILEKIVDEVAAKSPLPPSDVDRLRFVKESEVLARGFLNDMIQHFMNRPREG</sequence>
<dbReference type="Proteomes" id="UP000050497">
    <property type="component" value="Unassembled WGS sequence"/>
</dbReference>
<gene>
    <name evidence="3" type="ORF">GA0071312_2766</name>
    <name evidence="2" type="ORF">HLUCCO17_07765</name>
</gene>
<feature type="compositionally biased region" description="Polar residues" evidence="1">
    <location>
        <begin position="1"/>
        <end position="32"/>
    </location>
</feature>
<reference evidence="3 5" key="2">
    <citation type="submission" date="2016-08" db="EMBL/GenBank/DDBJ databases">
        <authorList>
            <person name="Varghese N."/>
            <person name="Submissions Spin"/>
        </authorList>
    </citation>
    <scope>NUCLEOTIDE SEQUENCE [LARGE SCALE GENOMIC DNA]</scope>
    <source>
        <strain evidence="3 5">HL-109</strain>
    </source>
</reference>